<reference evidence="1 2" key="1">
    <citation type="submission" date="2017-12" db="EMBL/GenBank/DDBJ databases">
        <title>Integrating genomic resources of turbot (Scophthalmus maximus) in depth evaluation of genetic and physical mapping variation across individuals.</title>
        <authorList>
            <person name="Martinez P."/>
        </authorList>
    </citation>
    <scope>NUCLEOTIDE SEQUENCE [LARGE SCALE GENOMIC DNA]</scope>
</reference>
<dbReference type="Proteomes" id="UP000246464">
    <property type="component" value="Chromosome 1"/>
</dbReference>
<protein>
    <submittedName>
        <fullName evidence="1">Uncharacterized protein</fullName>
    </submittedName>
</protein>
<evidence type="ECO:0000313" key="1">
    <source>
        <dbReference type="EMBL" id="AWO95581.1"/>
    </source>
</evidence>
<organism evidence="1 2">
    <name type="scientific">Scophthalmus maximus</name>
    <name type="common">Turbot</name>
    <name type="synonym">Psetta maxima</name>
    <dbReference type="NCBI Taxonomy" id="52904"/>
    <lineage>
        <taxon>Eukaryota</taxon>
        <taxon>Metazoa</taxon>
        <taxon>Chordata</taxon>
        <taxon>Craniata</taxon>
        <taxon>Vertebrata</taxon>
        <taxon>Euteleostomi</taxon>
        <taxon>Actinopterygii</taxon>
        <taxon>Neopterygii</taxon>
        <taxon>Teleostei</taxon>
        <taxon>Neoteleostei</taxon>
        <taxon>Acanthomorphata</taxon>
        <taxon>Carangaria</taxon>
        <taxon>Pleuronectiformes</taxon>
        <taxon>Pleuronectoidei</taxon>
        <taxon>Scophthalmidae</taxon>
        <taxon>Scophthalmus</taxon>
    </lineage>
</organism>
<dbReference type="EMBL" id="CP026243">
    <property type="protein sequence ID" value="AWO95581.1"/>
    <property type="molecule type" value="Genomic_DNA"/>
</dbReference>
<gene>
    <name evidence="1" type="ORF">SMAX5B_003949</name>
</gene>
<dbReference type="AlphaFoldDB" id="A0A2U9AVD3"/>
<proteinExistence type="predicted"/>
<name>A0A2U9AVD3_SCOMX</name>
<accession>A0A2U9AVD3</accession>
<evidence type="ECO:0000313" key="2">
    <source>
        <dbReference type="Proteomes" id="UP000246464"/>
    </source>
</evidence>
<keyword evidence="2" id="KW-1185">Reference proteome</keyword>
<sequence>MSLGVILITAIRKRSRRNIPDILSQFLSDNSFEAFSGTPALVSVDRCFTDTEAAAPENKHTGQNRELLKRPNNNTAVSLWSVVLSVTSAVQSQMSADSGVGGPLLSVVLKSKALNKTAAWDILNVFICRYNNKSVKSRPGATGSAEQEENG</sequence>